<feature type="domain" description="Methyltransferase" evidence="3">
    <location>
        <begin position="24"/>
        <end position="112"/>
    </location>
</feature>
<dbReference type="Pfam" id="PF13649">
    <property type="entry name" value="Methyltransf_25"/>
    <property type="match status" value="1"/>
</dbReference>
<keyword evidence="2 4" id="KW-0808">Transferase</keyword>
<dbReference type="SUPFAM" id="SSF53335">
    <property type="entry name" value="S-adenosyl-L-methionine-dependent methyltransferases"/>
    <property type="match status" value="1"/>
</dbReference>
<name>A0AAJ6PAK6_9CYAN</name>
<proteinExistence type="predicted"/>
<reference evidence="4 5" key="1">
    <citation type="journal article" date="2023" name="Limnol Oceanogr Lett">
        <title>Environmental adaptations by the intertidal Antarctic cyanobacterium Halotia branconii CENA392 as revealed using long-read genome sequencing.</title>
        <authorList>
            <person name="Dextro R.B."/>
            <person name="Delbaje E."/>
            <person name="Freitas P.N.N."/>
            <person name="Geraldes V."/>
            <person name="Pinto E."/>
            <person name="Long P.F."/>
            <person name="Fiore M.F."/>
        </authorList>
    </citation>
    <scope>NUCLEOTIDE SEQUENCE [LARGE SCALE GENOMIC DNA]</scope>
    <source>
        <strain evidence="4 5">CENA392</strain>
    </source>
</reference>
<organism evidence="4 5">
    <name type="scientific">Halotia branconii CENA392</name>
    <dbReference type="NCBI Taxonomy" id="1539056"/>
    <lineage>
        <taxon>Bacteria</taxon>
        <taxon>Bacillati</taxon>
        <taxon>Cyanobacteriota</taxon>
        <taxon>Cyanophyceae</taxon>
        <taxon>Nostocales</taxon>
        <taxon>Nodulariaceae</taxon>
        <taxon>Halotia</taxon>
    </lineage>
</organism>
<keyword evidence="5" id="KW-1185">Reference proteome</keyword>
<dbReference type="PANTHER" id="PTHR43861">
    <property type="entry name" value="TRANS-ACONITATE 2-METHYLTRANSFERASE-RELATED"/>
    <property type="match status" value="1"/>
</dbReference>
<dbReference type="InterPro" id="IPR029063">
    <property type="entry name" value="SAM-dependent_MTases_sf"/>
</dbReference>
<gene>
    <name evidence="4" type="ORF">QI031_04920</name>
</gene>
<protein>
    <submittedName>
        <fullName evidence="4">Class I SAM-dependent methyltransferase</fullName>
        <ecNumber evidence="4">2.1.-.-</ecNumber>
    </submittedName>
</protein>
<dbReference type="GO" id="GO:0008168">
    <property type="term" value="F:methyltransferase activity"/>
    <property type="evidence" value="ECO:0007669"/>
    <property type="project" value="UniProtKB-KW"/>
</dbReference>
<dbReference type="InterPro" id="IPR041698">
    <property type="entry name" value="Methyltransf_25"/>
</dbReference>
<accession>A0AAJ6PAK6</accession>
<dbReference type="RefSeq" id="WP_281484091.1">
    <property type="nucleotide sequence ID" value="NZ_CP124543.1"/>
</dbReference>
<dbReference type="PANTHER" id="PTHR43861:SF1">
    <property type="entry name" value="TRANS-ACONITATE 2-METHYLTRANSFERASE"/>
    <property type="match status" value="1"/>
</dbReference>
<dbReference type="Proteomes" id="UP001223520">
    <property type="component" value="Chromosome"/>
</dbReference>
<dbReference type="GO" id="GO:0032259">
    <property type="term" value="P:methylation"/>
    <property type="evidence" value="ECO:0007669"/>
    <property type="project" value="UniProtKB-KW"/>
</dbReference>
<evidence type="ECO:0000313" key="5">
    <source>
        <dbReference type="Proteomes" id="UP001223520"/>
    </source>
</evidence>
<keyword evidence="1 4" id="KW-0489">Methyltransferase</keyword>
<dbReference type="AlphaFoldDB" id="A0AAJ6PAK6"/>
<evidence type="ECO:0000313" key="4">
    <source>
        <dbReference type="EMBL" id="WGV26847.1"/>
    </source>
</evidence>
<dbReference type="EMBL" id="CP124543">
    <property type="protein sequence ID" value="WGV26847.1"/>
    <property type="molecule type" value="Genomic_DNA"/>
</dbReference>
<evidence type="ECO:0000256" key="2">
    <source>
        <dbReference type="ARBA" id="ARBA00022679"/>
    </source>
</evidence>
<dbReference type="EC" id="2.1.-.-" evidence="4"/>
<dbReference type="Gene3D" id="3.40.50.150">
    <property type="entry name" value="Vaccinia Virus protein VP39"/>
    <property type="match status" value="1"/>
</dbReference>
<sequence>MWNHNVHYHSYLLHQIPKRVYRALDIGCGLGLFAWKLAERSASVDALDVDSAVLAEAAILNPAPNISYLKADFLAVELPQANYDVIVSIATLHHMEIEAALEKMKSLLRPSGKLLILGLYQEKTLIDYAYSAVSIPLNFVFLKWHRASIVELTTVAPTRPAWLSLKQIRKVAAVVLPGFHLQRHLFWRYSLIWQKP</sequence>
<dbReference type="KEGG" id="hbq:QI031_04920"/>
<evidence type="ECO:0000259" key="3">
    <source>
        <dbReference type="Pfam" id="PF13649"/>
    </source>
</evidence>
<dbReference type="CDD" id="cd02440">
    <property type="entry name" value="AdoMet_MTases"/>
    <property type="match status" value="1"/>
</dbReference>
<evidence type="ECO:0000256" key="1">
    <source>
        <dbReference type="ARBA" id="ARBA00022603"/>
    </source>
</evidence>